<evidence type="ECO:0000256" key="5">
    <source>
        <dbReference type="SAM" id="MobiDB-lite"/>
    </source>
</evidence>
<dbReference type="Gene3D" id="1.10.10.10">
    <property type="entry name" value="Winged helix-like DNA-binding domain superfamily/Winged helix DNA-binding domain"/>
    <property type="match status" value="1"/>
</dbReference>
<comment type="similarity">
    <text evidence="1">Belongs to the sigma-70 factor family. ECF subfamily.</text>
</comment>
<keyword evidence="3" id="KW-0731">Sigma factor</keyword>
<protein>
    <recommendedName>
        <fullName evidence="10">RNA polymerase, sigma-24 subunit, ECF subfamily</fullName>
    </recommendedName>
</protein>
<proteinExistence type="inferred from homology"/>
<evidence type="ECO:0008006" key="10">
    <source>
        <dbReference type="Google" id="ProtNLM"/>
    </source>
</evidence>
<dbReference type="SUPFAM" id="SSF88659">
    <property type="entry name" value="Sigma3 and sigma4 domains of RNA polymerase sigma factors"/>
    <property type="match status" value="1"/>
</dbReference>
<feature type="region of interest" description="Disordered" evidence="5">
    <location>
        <begin position="1"/>
        <end position="25"/>
    </location>
</feature>
<feature type="domain" description="RNA polymerase sigma factor 70 region 4 type 2" evidence="7">
    <location>
        <begin position="136"/>
        <end position="176"/>
    </location>
</feature>
<evidence type="ECO:0000259" key="6">
    <source>
        <dbReference type="Pfam" id="PF04542"/>
    </source>
</evidence>
<evidence type="ECO:0000259" key="7">
    <source>
        <dbReference type="Pfam" id="PF08281"/>
    </source>
</evidence>
<accession>A0ABQ4TAX9</accession>
<gene>
    <name evidence="8" type="ORF">LKMONMHP_2360</name>
</gene>
<dbReference type="InterPro" id="IPR014284">
    <property type="entry name" value="RNA_pol_sigma-70_dom"/>
</dbReference>
<evidence type="ECO:0000256" key="4">
    <source>
        <dbReference type="ARBA" id="ARBA00023163"/>
    </source>
</evidence>
<reference evidence="8" key="1">
    <citation type="journal article" date="2021" name="Front. Microbiol.">
        <title>Comprehensive Comparative Genomics and Phenotyping of Methylobacterium Species.</title>
        <authorList>
            <person name="Alessa O."/>
            <person name="Ogura Y."/>
            <person name="Fujitani Y."/>
            <person name="Takami H."/>
            <person name="Hayashi T."/>
            <person name="Sahin N."/>
            <person name="Tani A."/>
        </authorList>
    </citation>
    <scope>NUCLEOTIDE SEQUENCE</scope>
    <source>
        <strain evidence="8">NBRC 15689</strain>
    </source>
</reference>
<dbReference type="InterPro" id="IPR013324">
    <property type="entry name" value="RNA_pol_sigma_r3/r4-like"/>
</dbReference>
<comment type="caution">
    <text evidence="8">The sequence shown here is derived from an EMBL/GenBank/DDBJ whole genome shotgun (WGS) entry which is preliminary data.</text>
</comment>
<dbReference type="Proteomes" id="UP001055156">
    <property type="component" value="Unassembled WGS sequence"/>
</dbReference>
<dbReference type="InterPro" id="IPR013249">
    <property type="entry name" value="RNA_pol_sigma70_r4_t2"/>
</dbReference>
<dbReference type="NCBIfam" id="TIGR02937">
    <property type="entry name" value="sigma70-ECF"/>
    <property type="match status" value="1"/>
</dbReference>
<dbReference type="Pfam" id="PF08281">
    <property type="entry name" value="Sigma70_r4_2"/>
    <property type="match status" value="1"/>
</dbReference>
<dbReference type="EMBL" id="BPQV01000006">
    <property type="protein sequence ID" value="GJE27501.1"/>
    <property type="molecule type" value="Genomic_DNA"/>
</dbReference>
<feature type="region of interest" description="Disordered" evidence="5">
    <location>
        <begin position="199"/>
        <end position="233"/>
    </location>
</feature>
<reference evidence="8" key="2">
    <citation type="submission" date="2021-08" db="EMBL/GenBank/DDBJ databases">
        <authorList>
            <person name="Tani A."/>
            <person name="Ola A."/>
            <person name="Ogura Y."/>
            <person name="Katsura K."/>
            <person name="Hayashi T."/>
        </authorList>
    </citation>
    <scope>NUCLEOTIDE SEQUENCE</scope>
    <source>
        <strain evidence="8">NBRC 15689</strain>
    </source>
</reference>
<name>A0ABQ4TAX9_METOR</name>
<keyword evidence="2" id="KW-0805">Transcription regulation</keyword>
<dbReference type="Gene3D" id="1.10.1740.10">
    <property type="match status" value="1"/>
</dbReference>
<dbReference type="InterPro" id="IPR039425">
    <property type="entry name" value="RNA_pol_sigma-70-like"/>
</dbReference>
<keyword evidence="9" id="KW-1185">Reference proteome</keyword>
<sequence length="233" mass="24654">MPRPMPTISHDAAGRAGSGRTDDGAAPGPWGLAALAARKPVYLALARRLTGCPALAEDVVQDVFLRLVAEPPHRGRGAIPGKPEAYVAGMVRNLAIDRARRLRFEARVFTDLDGAGEAAGGLTPEAVASDRQRLRLAEAALDGLPEPVRTVFCLHRLHGVPQKDIAARLGVSRALVCGLVRRGHLGCLAALEGGCPLAGSAQEAEEEQGPEPVSEEFRRQPAAQHTVEAVELR</sequence>
<evidence type="ECO:0000313" key="8">
    <source>
        <dbReference type="EMBL" id="GJE27501.1"/>
    </source>
</evidence>
<keyword evidence="4" id="KW-0804">Transcription</keyword>
<evidence type="ECO:0000256" key="3">
    <source>
        <dbReference type="ARBA" id="ARBA00023082"/>
    </source>
</evidence>
<evidence type="ECO:0000256" key="2">
    <source>
        <dbReference type="ARBA" id="ARBA00023015"/>
    </source>
</evidence>
<feature type="domain" description="RNA polymerase sigma-70 region 2" evidence="6">
    <location>
        <begin position="39"/>
        <end position="103"/>
    </location>
</feature>
<dbReference type="InterPro" id="IPR013325">
    <property type="entry name" value="RNA_pol_sigma_r2"/>
</dbReference>
<evidence type="ECO:0000256" key="1">
    <source>
        <dbReference type="ARBA" id="ARBA00010641"/>
    </source>
</evidence>
<dbReference type="InterPro" id="IPR007627">
    <property type="entry name" value="RNA_pol_sigma70_r2"/>
</dbReference>
<evidence type="ECO:0000313" key="9">
    <source>
        <dbReference type="Proteomes" id="UP001055156"/>
    </source>
</evidence>
<dbReference type="PANTHER" id="PTHR43133:SF63">
    <property type="entry name" value="RNA POLYMERASE SIGMA FACTOR FECI-RELATED"/>
    <property type="match status" value="1"/>
</dbReference>
<dbReference type="SUPFAM" id="SSF88946">
    <property type="entry name" value="Sigma2 domain of RNA polymerase sigma factors"/>
    <property type="match status" value="1"/>
</dbReference>
<organism evidence="8 9">
    <name type="scientific">Methylobacterium organophilum</name>
    <dbReference type="NCBI Taxonomy" id="410"/>
    <lineage>
        <taxon>Bacteria</taxon>
        <taxon>Pseudomonadati</taxon>
        <taxon>Pseudomonadota</taxon>
        <taxon>Alphaproteobacteria</taxon>
        <taxon>Hyphomicrobiales</taxon>
        <taxon>Methylobacteriaceae</taxon>
        <taxon>Methylobacterium</taxon>
    </lineage>
</organism>
<dbReference type="Pfam" id="PF04542">
    <property type="entry name" value="Sigma70_r2"/>
    <property type="match status" value="1"/>
</dbReference>
<dbReference type="PANTHER" id="PTHR43133">
    <property type="entry name" value="RNA POLYMERASE ECF-TYPE SIGMA FACTO"/>
    <property type="match status" value="1"/>
</dbReference>
<dbReference type="InterPro" id="IPR036388">
    <property type="entry name" value="WH-like_DNA-bd_sf"/>
</dbReference>